<proteinExistence type="predicted"/>
<keyword evidence="2" id="KW-1185">Reference proteome</keyword>
<dbReference type="AlphaFoldDB" id="A0A5S9INH7"/>
<reference evidence="1 2" key="1">
    <citation type="submission" date="2019-08" db="EMBL/GenBank/DDBJ databases">
        <title>Complete genome sequence of Candidatus Uab amorphum.</title>
        <authorList>
            <person name="Shiratori T."/>
            <person name="Suzuki S."/>
            <person name="Kakizawa Y."/>
            <person name="Ishida K."/>
        </authorList>
    </citation>
    <scope>NUCLEOTIDE SEQUENCE [LARGE SCALE GENOMIC DNA]</scope>
    <source>
        <strain evidence="1 2">SRT547</strain>
    </source>
</reference>
<accession>A0A5S9INH7</accession>
<evidence type="ECO:0000313" key="1">
    <source>
        <dbReference type="EMBL" id="BBM84777.1"/>
    </source>
</evidence>
<evidence type="ECO:0000313" key="2">
    <source>
        <dbReference type="Proteomes" id="UP000326354"/>
    </source>
</evidence>
<dbReference type="EMBL" id="AP019860">
    <property type="protein sequence ID" value="BBM84777.1"/>
    <property type="molecule type" value="Genomic_DNA"/>
</dbReference>
<dbReference type="Proteomes" id="UP000326354">
    <property type="component" value="Chromosome"/>
</dbReference>
<dbReference type="KEGG" id="uam:UABAM_03138"/>
<gene>
    <name evidence="1" type="ORF">UABAM_03138</name>
</gene>
<sequence length="311" mass="35464">MKNKILYLLTCLWISVVYSQEQKALANRLTDFTHITTKEVSYLPFMKPKAPLLSIPEGTIFKIINSKDNTLLIECSNGVKGHLSPDDRGWEKLIVAYGTVIHKPWSKSLESWQAGGSDYCVLDISNETPQDLPGRFLRSSAKVSFEKIKKFHRKKVKIIGAPHRPKPAKVHPMSQRPIGMKGPGAGKGIRVYGIWAMKETTNYMPEKLAKSFKGYELYSWQQQNKWYFCLITGTNRIKTFDEISPVGEKIENGWVKITVVGVKAFKDVLQRLPEGENLYWGTGKKDQELPEKSLRDDIKKFAANLKIQIFD</sequence>
<dbReference type="RefSeq" id="WP_151968910.1">
    <property type="nucleotide sequence ID" value="NZ_AP019860.1"/>
</dbReference>
<dbReference type="OrthoDB" id="466200at2"/>
<protein>
    <submittedName>
        <fullName evidence="1">Uncharacterized protein</fullName>
    </submittedName>
</protein>
<organism evidence="1 2">
    <name type="scientific">Uabimicrobium amorphum</name>
    <dbReference type="NCBI Taxonomy" id="2596890"/>
    <lineage>
        <taxon>Bacteria</taxon>
        <taxon>Pseudomonadati</taxon>
        <taxon>Planctomycetota</taxon>
        <taxon>Candidatus Uabimicrobiia</taxon>
        <taxon>Candidatus Uabimicrobiales</taxon>
        <taxon>Candidatus Uabimicrobiaceae</taxon>
        <taxon>Candidatus Uabimicrobium</taxon>
    </lineage>
</organism>
<name>A0A5S9INH7_UABAM</name>